<evidence type="ECO:0000259" key="4">
    <source>
        <dbReference type="Pfam" id="PF08241"/>
    </source>
</evidence>
<reference evidence="5 6" key="1">
    <citation type="submission" date="2018-03" db="EMBL/GenBank/DDBJ databases">
        <title>Genomic Encyclopedia of Archaeal and Bacterial Type Strains, Phase II (KMG-II): from individual species to whole genera.</title>
        <authorList>
            <person name="Goeker M."/>
        </authorList>
    </citation>
    <scope>NUCLEOTIDE SEQUENCE [LARGE SCALE GENOMIC DNA]</scope>
    <source>
        <strain evidence="5 6">DSM 45211</strain>
    </source>
</reference>
<organism evidence="5 6">
    <name type="scientific">Haloactinopolyspora alba</name>
    <dbReference type="NCBI Taxonomy" id="648780"/>
    <lineage>
        <taxon>Bacteria</taxon>
        <taxon>Bacillati</taxon>
        <taxon>Actinomycetota</taxon>
        <taxon>Actinomycetes</taxon>
        <taxon>Jiangellales</taxon>
        <taxon>Jiangellaceae</taxon>
        <taxon>Haloactinopolyspora</taxon>
    </lineage>
</organism>
<dbReference type="PANTHER" id="PTHR44942">
    <property type="entry name" value="METHYLTRANSF_11 DOMAIN-CONTAINING PROTEIN"/>
    <property type="match status" value="1"/>
</dbReference>
<evidence type="ECO:0000256" key="2">
    <source>
        <dbReference type="ARBA" id="ARBA00022603"/>
    </source>
</evidence>
<comment type="similarity">
    <text evidence="1">Belongs to the methyltransferase superfamily.</text>
</comment>
<dbReference type="InterPro" id="IPR029063">
    <property type="entry name" value="SAM-dependent_MTases_sf"/>
</dbReference>
<dbReference type="Pfam" id="PF08241">
    <property type="entry name" value="Methyltransf_11"/>
    <property type="match status" value="1"/>
</dbReference>
<accession>A0A2P8E7F3</accession>
<dbReference type="SUPFAM" id="SSF53335">
    <property type="entry name" value="S-adenosyl-L-methionine-dependent methyltransferases"/>
    <property type="match status" value="1"/>
</dbReference>
<keyword evidence="3 5" id="KW-0808">Transferase</keyword>
<dbReference type="AlphaFoldDB" id="A0A2P8E7F3"/>
<dbReference type="GO" id="GO:0008757">
    <property type="term" value="F:S-adenosylmethionine-dependent methyltransferase activity"/>
    <property type="evidence" value="ECO:0007669"/>
    <property type="project" value="InterPro"/>
</dbReference>
<feature type="domain" description="Methyltransferase type 11" evidence="4">
    <location>
        <begin position="44"/>
        <end position="132"/>
    </location>
</feature>
<dbReference type="CDD" id="cd02440">
    <property type="entry name" value="AdoMet_MTases"/>
    <property type="match status" value="1"/>
</dbReference>
<dbReference type="InterPro" id="IPR051052">
    <property type="entry name" value="Diverse_substrate_MTase"/>
</dbReference>
<dbReference type="Gene3D" id="3.40.50.150">
    <property type="entry name" value="Vaccinia Virus protein VP39"/>
    <property type="match status" value="1"/>
</dbReference>
<comment type="caution">
    <text evidence="5">The sequence shown here is derived from an EMBL/GenBank/DDBJ whole genome shotgun (WGS) entry which is preliminary data.</text>
</comment>
<evidence type="ECO:0000313" key="6">
    <source>
        <dbReference type="Proteomes" id="UP000243528"/>
    </source>
</evidence>
<evidence type="ECO:0000313" key="5">
    <source>
        <dbReference type="EMBL" id="PSL05402.1"/>
    </source>
</evidence>
<dbReference type="RefSeq" id="WP_106536636.1">
    <property type="nucleotide sequence ID" value="NZ_ML142899.1"/>
</dbReference>
<name>A0A2P8E7F3_9ACTN</name>
<dbReference type="OrthoDB" id="9797252at2"/>
<keyword evidence="2 5" id="KW-0489">Methyltransferase</keyword>
<dbReference type="Proteomes" id="UP000243528">
    <property type="component" value="Unassembled WGS sequence"/>
</dbReference>
<proteinExistence type="inferred from homology"/>
<sequence>MDSDQFRRRAASFDSVAEIYQRARPDYPDAAVAWLSGEPPMRVLDLGAGTGKLTRALADAGHDVVAVDPSEAMLSQLSELVPAADIRPGTAESLPVADDSVDVVTVAQAFHWFDHATALPEIARVLRPGGRLGLVWNHRDGSLPWVRELWEAIGPSEAMVVEPAALGELFGRSETAVFAHSQLIDLDGLLDLAASRSHVVLLSDDDRADVFRAMRACFEQQAGPDGLVLPYRTHCYRAAVS</sequence>
<evidence type="ECO:0000256" key="3">
    <source>
        <dbReference type="ARBA" id="ARBA00022679"/>
    </source>
</evidence>
<evidence type="ECO:0000256" key="1">
    <source>
        <dbReference type="ARBA" id="ARBA00008361"/>
    </source>
</evidence>
<dbReference type="EMBL" id="PYGE01000004">
    <property type="protein sequence ID" value="PSL05402.1"/>
    <property type="molecule type" value="Genomic_DNA"/>
</dbReference>
<protein>
    <submittedName>
        <fullName evidence="5">Methyltransferase family protein</fullName>
    </submittedName>
</protein>
<keyword evidence="6" id="KW-1185">Reference proteome</keyword>
<dbReference type="InterPro" id="IPR013216">
    <property type="entry name" value="Methyltransf_11"/>
</dbReference>
<dbReference type="PANTHER" id="PTHR44942:SF4">
    <property type="entry name" value="METHYLTRANSFERASE TYPE 11 DOMAIN-CONTAINING PROTEIN"/>
    <property type="match status" value="1"/>
</dbReference>
<dbReference type="GO" id="GO:0032259">
    <property type="term" value="P:methylation"/>
    <property type="evidence" value="ECO:0007669"/>
    <property type="project" value="UniProtKB-KW"/>
</dbReference>
<gene>
    <name evidence="5" type="ORF">CLV30_104272</name>
</gene>